<protein>
    <submittedName>
        <fullName evidence="1">Uncharacterized protein</fullName>
    </submittedName>
</protein>
<keyword evidence="2" id="KW-1185">Reference proteome</keyword>
<dbReference type="RefSeq" id="WP_254091892.1">
    <property type="nucleotide sequence ID" value="NZ_JAHESC010000029.1"/>
</dbReference>
<dbReference type="AlphaFoldDB" id="A0AAP2DDC2"/>
<dbReference type="EMBL" id="JAHESC010000029">
    <property type="protein sequence ID" value="MBT1688665.1"/>
    <property type="molecule type" value="Genomic_DNA"/>
</dbReference>
<sequence>MTRPPIDDLFFEFYGYYPAPPGQGFGMLVSAAFKLLAGQEVPFDKTWDDRKTGQTATEADEKGGITRINLKMVMHVAEYEQGDFSLLFTDEAVDKLAQREPGDVTLTSEIQTFYDASGNITATLDTLGDLVSAAAIGDDDFTASGTWDLAGQYLKYNGQLYGVLGVEYNVPVRAVKYRIVIESDGMAKLFVTSASGEMDKLIKEVDLRRAAFKDGKVGIAV</sequence>
<accession>A0AAP2DDC2</accession>
<name>A0AAP2DDC2_9BACT</name>
<reference evidence="1 2" key="1">
    <citation type="submission" date="2021-05" db="EMBL/GenBank/DDBJ databases">
        <title>A Polyphasic approach of four new species of the genus Ohtaekwangia: Ohtaekwangia histidinii sp. nov., Ohtaekwangia cretensis sp. nov., Ohtaekwangia indiensis sp. nov., Ohtaekwangia reichenbachii sp. nov. from diverse environment.</title>
        <authorList>
            <person name="Octaviana S."/>
        </authorList>
    </citation>
    <scope>NUCLEOTIDE SEQUENCE [LARGE SCALE GENOMIC DNA]</scope>
    <source>
        <strain evidence="1 2">PWU37</strain>
    </source>
</reference>
<proteinExistence type="predicted"/>
<dbReference type="Proteomes" id="UP001319180">
    <property type="component" value="Unassembled WGS sequence"/>
</dbReference>
<evidence type="ECO:0000313" key="1">
    <source>
        <dbReference type="EMBL" id="MBT1688665.1"/>
    </source>
</evidence>
<comment type="caution">
    <text evidence="1">The sequence shown here is derived from an EMBL/GenBank/DDBJ whole genome shotgun (WGS) entry which is preliminary data.</text>
</comment>
<evidence type="ECO:0000313" key="2">
    <source>
        <dbReference type="Proteomes" id="UP001319180"/>
    </source>
</evidence>
<gene>
    <name evidence="1" type="ORF">KK078_18995</name>
</gene>
<organism evidence="1 2">
    <name type="scientific">Dawidia soli</name>
    <dbReference type="NCBI Taxonomy" id="2782352"/>
    <lineage>
        <taxon>Bacteria</taxon>
        <taxon>Pseudomonadati</taxon>
        <taxon>Bacteroidota</taxon>
        <taxon>Cytophagia</taxon>
        <taxon>Cytophagales</taxon>
        <taxon>Chryseotaleaceae</taxon>
        <taxon>Dawidia</taxon>
    </lineage>
</organism>